<dbReference type="Pfam" id="PF03483">
    <property type="entry name" value="B3_4"/>
    <property type="match status" value="1"/>
</dbReference>
<dbReference type="SUPFAM" id="SSF56037">
    <property type="entry name" value="PheT/TilS domain"/>
    <property type="match status" value="1"/>
</dbReference>
<dbReference type="Proteomes" id="UP000030023">
    <property type="component" value="Unassembled WGS sequence"/>
</dbReference>
<dbReference type="InterPro" id="IPR005146">
    <property type="entry name" value="B3/B4_tRNA-bd"/>
</dbReference>
<dbReference type="GO" id="GO:0016874">
    <property type="term" value="F:ligase activity"/>
    <property type="evidence" value="ECO:0007669"/>
    <property type="project" value="UniProtKB-KW"/>
</dbReference>
<reference evidence="2 3" key="1">
    <citation type="journal article" date="2014" name="Antonie Van Leeuwenhoek">
        <title>Oenococcus alcoholitolerans sp. nov., a lactic acid bacteria isolated from cachaca and ethanol fermentation processes.</title>
        <authorList>
            <person name="Badotti F."/>
            <person name="Moreira A.P."/>
            <person name="Tonon L.A."/>
            <person name="de Lucena B.T."/>
            <person name="Gomes Fde C."/>
            <person name="Kruger R."/>
            <person name="Thompson C.C."/>
            <person name="de Morais M.A.Jr."/>
            <person name="Rosa C.A."/>
            <person name="Thompson F.L."/>
        </authorList>
    </citation>
    <scope>NUCLEOTIDE SEQUENCE [LARGE SCALE GENOMIC DNA]</scope>
    <source>
        <strain evidence="2 3">UFRJ-M7.2.18</strain>
    </source>
</reference>
<dbReference type="InterPro" id="IPR020825">
    <property type="entry name" value="Phe-tRNA_synthase-like_B3/B4"/>
</dbReference>
<protein>
    <submittedName>
        <fullName evidence="2">tRNA ligase</fullName>
    </submittedName>
</protein>
<dbReference type="Gene3D" id="3.50.40.10">
    <property type="entry name" value="Phenylalanyl-trna Synthetase, Chain B, domain 3"/>
    <property type="match status" value="1"/>
</dbReference>
<organism evidence="2 3">
    <name type="scientific">Oenococcus alcoholitolerans</name>
    <dbReference type="NCBI Taxonomy" id="931074"/>
    <lineage>
        <taxon>Bacteria</taxon>
        <taxon>Bacillati</taxon>
        <taxon>Bacillota</taxon>
        <taxon>Bacilli</taxon>
        <taxon>Lactobacillales</taxon>
        <taxon>Lactobacillaceae</taxon>
        <taxon>Oenococcus</taxon>
    </lineage>
</organism>
<sequence length="194" mass="21699">MIPKVIDLVSRSAVLEINNVDNRSYPEALSRFIKTEIQKELESLDRDQLKADPIIQGFWDLHKSIGLPKRSNTPAPLTLLKLILKRGVLFSIDPVVDLYNLVSIQSRLALGAHDIDRIDGDVELKITNGTERFVPIGANGSAEKIKAGEYSYVDASNEVICHLETRQVEKTKVTAGSTHIFYIVQGNEHTSQEY</sequence>
<evidence type="ECO:0000313" key="2">
    <source>
        <dbReference type="EMBL" id="KGO20523.1"/>
    </source>
</evidence>
<proteinExistence type="predicted"/>
<evidence type="ECO:0000313" key="3">
    <source>
        <dbReference type="Proteomes" id="UP000030023"/>
    </source>
</evidence>
<dbReference type="EMBL" id="AXCV01000639">
    <property type="protein sequence ID" value="KGO20523.1"/>
    <property type="molecule type" value="Genomic_DNA"/>
</dbReference>
<dbReference type="SMART" id="SM00873">
    <property type="entry name" value="B3_4"/>
    <property type="match status" value="1"/>
</dbReference>
<keyword evidence="2" id="KW-0436">Ligase</keyword>
<dbReference type="PANTHER" id="PTHR39209">
    <property type="match status" value="1"/>
</dbReference>
<evidence type="ECO:0000259" key="1">
    <source>
        <dbReference type="SMART" id="SM00873"/>
    </source>
</evidence>
<accession>A0ABR4XNT1</accession>
<dbReference type="PANTHER" id="PTHR39209:SF2">
    <property type="entry name" value="CYTOPLASMIC PROTEIN"/>
    <property type="match status" value="1"/>
</dbReference>
<name>A0ABR4XNT1_9LACO</name>
<keyword evidence="3" id="KW-1185">Reference proteome</keyword>
<feature type="domain" description="B3/B4 tRNA-binding" evidence="1">
    <location>
        <begin position="57"/>
        <end position="191"/>
    </location>
</feature>
<gene>
    <name evidence="2" type="ORF">Q757_10025</name>
</gene>
<comment type="caution">
    <text evidence="2">The sequence shown here is derived from an EMBL/GenBank/DDBJ whole genome shotgun (WGS) entry which is preliminary data.</text>
</comment>
<feature type="non-terminal residue" evidence="2">
    <location>
        <position position="194"/>
    </location>
</feature>